<evidence type="ECO:0000313" key="1">
    <source>
        <dbReference type="EMBL" id="DAD68548.1"/>
    </source>
</evidence>
<protein>
    <submittedName>
        <fullName evidence="1">Uncharacterized protein</fullName>
    </submittedName>
</protein>
<sequence>MEALPSTEAVHNRLVVYMLPGVRVEQGDVVRLVQRGEEEYTVVSVPFDWSVGRRPVNPRHKPKLAITVERKEA</sequence>
<proteinExistence type="predicted"/>
<organism evidence="1">
    <name type="scientific">Siphoviridae sp. ct3CA7</name>
    <dbReference type="NCBI Taxonomy" id="2823561"/>
    <lineage>
        <taxon>Viruses</taxon>
        <taxon>Duplodnaviria</taxon>
        <taxon>Heunggongvirae</taxon>
        <taxon>Uroviricota</taxon>
        <taxon>Caudoviricetes</taxon>
    </lineage>
</organism>
<dbReference type="EMBL" id="BK014704">
    <property type="protein sequence ID" value="DAD68548.1"/>
    <property type="molecule type" value="Genomic_DNA"/>
</dbReference>
<reference evidence="1" key="1">
    <citation type="journal article" date="2021" name="Proc. Natl. Acad. Sci. U.S.A.">
        <title>A Catalog of Tens of Thousands of Viruses from Human Metagenomes Reveals Hidden Associations with Chronic Diseases.</title>
        <authorList>
            <person name="Tisza M.J."/>
            <person name="Buck C.B."/>
        </authorList>
    </citation>
    <scope>NUCLEOTIDE SEQUENCE</scope>
    <source>
        <strain evidence="1">Ct3CA7</strain>
    </source>
</reference>
<name>A0A8S5LET8_9CAUD</name>
<accession>A0A8S5LET8</accession>